<evidence type="ECO:0000256" key="3">
    <source>
        <dbReference type="SAM" id="SignalP"/>
    </source>
</evidence>
<name>A0A8E8GJC7_9TELE</name>
<sequence>MSLVLCAAVLLFGFPLGKMFVLHPSPEESSSSAVKTKRCRGELEIRKILLESLSLQQEPRVSVSRMNLLRHAFKNSISSSPAGNSTFPEDSANSTCCTYSSQVFMKDLGWERWVVYPESVTFVQCRSCGPSLCAERASATAQCCKPKAHDIVPFVYMDEWSSLVLSSVSLTRECGCNPGDDPQEPEVMTPAQSLP</sequence>
<comment type="subcellular location">
    <subcellularLocation>
        <location evidence="1">Secreted</location>
    </subcellularLocation>
</comment>
<dbReference type="CDD" id="cd19379">
    <property type="entry name" value="TGF_beta_GSDF"/>
    <property type="match status" value="1"/>
</dbReference>
<dbReference type="AlphaFoldDB" id="A0A8E8GJC7"/>
<evidence type="ECO:0000256" key="2">
    <source>
        <dbReference type="ARBA" id="ARBA00022525"/>
    </source>
</evidence>
<keyword evidence="2" id="KW-0964">Secreted</keyword>
<evidence type="ECO:0000313" key="5">
    <source>
        <dbReference type="EMBL" id="QWC48972.1"/>
    </source>
</evidence>
<feature type="signal peptide" evidence="3">
    <location>
        <begin position="1"/>
        <end position="19"/>
    </location>
</feature>
<dbReference type="GO" id="GO:0005576">
    <property type="term" value="C:extracellular region"/>
    <property type="evidence" value="ECO:0007669"/>
    <property type="project" value="UniProtKB-SubCell"/>
</dbReference>
<protein>
    <submittedName>
        <fullName evidence="5">Gsdf</fullName>
    </submittedName>
</protein>
<dbReference type="SMART" id="SM00204">
    <property type="entry name" value="TGFB"/>
    <property type="match status" value="1"/>
</dbReference>
<reference evidence="5" key="1">
    <citation type="submission" date="2020-08" db="EMBL/GenBank/DDBJ databases">
        <authorList>
            <person name="Hao F."/>
            <person name="Zang Q."/>
            <person name="Ding W."/>
            <person name="Ma E."/>
            <person name="Huang Y."/>
            <person name="Wang Y."/>
        </authorList>
    </citation>
    <scope>NUCLEOTIDE SEQUENCE</scope>
</reference>
<accession>A0A8E8GJC7</accession>
<proteinExistence type="evidence at transcript level"/>
<feature type="chain" id="PRO_5034879027" evidence="3">
    <location>
        <begin position="20"/>
        <end position="195"/>
    </location>
</feature>
<dbReference type="GO" id="GO:0008083">
    <property type="term" value="F:growth factor activity"/>
    <property type="evidence" value="ECO:0007669"/>
    <property type="project" value="InterPro"/>
</dbReference>
<feature type="domain" description="TGF-beta family profile" evidence="4">
    <location>
        <begin position="74"/>
        <end position="177"/>
    </location>
</feature>
<organism evidence="5">
    <name type="scientific">Pseudaspius leptocephalus</name>
    <name type="common">redfin</name>
    <dbReference type="NCBI Taxonomy" id="263870"/>
    <lineage>
        <taxon>Eukaryota</taxon>
        <taxon>Metazoa</taxon>
        <taxon>Chordata</taxon>
        <taxon>Craniata</taxon>
        <taxon>Vertebrata</taxon>
        <taxon>Euteleostomi</taxon>
        <taxon>Actinopterygii</taxon>
        <taxon>Neopterygii</taxon>
        <taxon>Teleostei</taxon>
        <taxon>Ostariophysi</taxon>
        <taxon>Cypriniformes</taxon>
        <taxon>Leuciscidae</taxon>
        <taxon>Pseudaspininae</taxon>
        <taxon>Pseudaspius</taxon>
    </lineage>
</organism>
<keyword evidence="3" id="KW-0732">Signal</keyword>
<evidence type="ECO:0000256" key="1">
    <source>
        <dbReference type="ARBA" id="ARBA00004613"/>
    </source>
</evidence>
<dbReference type="InterPro" id="IPR001839">
    <property type="entry name" value="TGF-b_C"/>
</dbReference>
<evidence type="ECO:0000259" key="4">
    <source>
        <dbReference type="PROSITE" id="PS51362"/>
    </source>
</evidence>
<dbReference type="EMBL" id="MT940439">
    <property type="protein sequence ID" value="QWC48972.1"/>
    <property type="molecule type" value="mRNA"/>
</dbReference>
<gene>
    <name evidence="5" type="primary">Gsdf1</name>
</gene>
<dbReference type="PROSITE" id="PS51362">
    <property type="entry name" value="TGF_BETA_2"/>
    <property type="match status" value="1"/>
</dbReference>